<protein>
    <submittedName>
        <fullName evidence="2">Uncharacterized protein</fullName>
    </submittedName>
</protein>
<reference evidence="2 3" key="1">
    <citation type="submission" date="2019-02" db="EMBL/GenBank/DDBJ databases">
        <title>Genomic Encyclopedia of Type Strains, Phase IV (KMG-IV): sequencing the most valuable type-strain genomes for metagenomic binning, comparative biology and taxonomic classification.</title>
        <authorList>
            <person name="Goeker M."/>
        </authorList>
    </citation>
    <scope>NUCLEOTIDE SEQUENCE [LARGE SCALE GENOMIC DNA]</scope>
    <source>
        <strain evidence="2 3">DSM 19570</strain>
    </source>
</reference>
<keyword evidence="1" id="KW-0812">Transmembrane</keyword>
<feature type="transmembrane region" description="Helical" evidence="1">
    <location>
        <begin position="31"/>
        <end position="51"/>
    </location>
</feature>
<keyword evidence="1" id="KW-0472">Membrane</keyword>
<evidence type="ECO:0000256" key="1">
    <source>
        <dbReference type="SAM" id="Phobius"/>
    </source>
</evidence>
<sequence length="75" mass="7453">MSTCVNAQARPAADLHREPPILPRHTRIGSALASALIAAALLGGVVVGLTMTGDDPSTLAQGEGAAGANPVRLIA</sequence>
<dbReference type="EMBL" id="SHKP01000004">
    <property type="protein sequence ID" value="RZU02179.1"/>
    <property type="molecule type" value="Genomic_DNA"/>
</dbReference>
<dbReference type="Proteomes" id="UP000293671">
    <property type="component" value="Unassembled WGS sequence"/>
</dbReference>
<dbReference type="AlphaFoldDB" id="A0A4Q7W0Y6"/>
<gene>
    <name evidence="2" type="ORF">EV670_0200</name>
</gene>
<accession>A0A4Q7W0Y6</accession>
<dbReference type="RefSeq" id="WP_130429964.1">
    <property type="nucleotide sequence ID" value="NZ_SHKP01000004.1"/>
</dbReference>
<name>A0A4Q7W0Y6_9BURK</name>
<evidence type="ECO:0000313" key="3">
    <source>
        <dbReference type="Proteomes" id="UP000293671"/>
    </source>
</evidence>
<proteinExistence type="predicted"/>
<organism evidence="2 3">
    <name type="scientific">Rivibacter subsaxonicus</name>
    <dbReference type="NCBI Taxonomy" id="457575"/>
    <lineage>
        <taxon>Bacteria</taxon>
        <taxon>Pseudomonadati</taxon>
        <taxon>Pseudomonadota</taxon>
        <taxon>Betaproteobacteria</taxon>
        <taxon>Burkholderiales</taxon>
        <taxon>Rivibacter</taxon>
    </lineage>
</organism>
<keyword evidence="3" id="KW-1185">Reference proteome</keyword>
<comment type="caution">
    <text evidence="2">The sequence shown here is derived from an EMBL/GenBank/DDBJ whole genome shotgun (WGS) entry which is preliminary data.</text>
</comment>
<evidence type="ECO:0000313" key="2">
    <source>
        <dbReference type="EMBL" id="RZU02179.1"/>
    </source>
</evidence>
<keyword evidence="1" id="KW-1133">Transmembrane helix</keyword>